<organism evidence="5 6">
    <name type="scientific">Paenibacillus thermoaerophilus</name>
    <dbReference type="NCBI Taxonomy" id="1215385"/>
    <lineage>
        <taxon>Bacteria</taxon>
        <taxon>Bacillati</taxon>
        <taxon>Bacillota</taxon>
        <taxon>Bacilli</taxon>
        <taxon>Bacillales</taxon>
        <taxon>Paenibacillaceae</taxon>
        <taxon>Paenibacillus</taxon>
    </lineage>
</organism>
<dbReference type="Proteomes" id="UP001596528">
    <property type="component" value="Unassembled WGS sequence"/>
</dbReference>
<accession>A0ABW2V4N2</accession>
<evidence type="ECO:0000313" key="6">
    <source>
        <dbReference type="Proteomes" id="UP001596528"/>
    </source>
</evidence>
<evidence type="ECO:0000256" key="3">
    <source>
        <dbReference type="SAM" id="Phobius"/>
    </source>
</evidence>
<keyword evidence="6" id="KW-1185">Reference proteome</keyword>
<comment type="caution">
    <text evidence="5">The sequence shown here is derived from an EMBL/GenBank/DDBJ whole genome shotgun (WGS) entry which is preliminary data.</text>
</comment>
<dbReference type="Pfam" id="PF13490">
    <property type="entry name" value="zf-HC2"/>
    <property type="match status" value="1"/>
</dbReference>
<dbReference type="InterPro" id="IPR027383">
    <property type="entry name" value="Znf_put"/>
</dbReference>
<comment type="similarity">
    <text evidence="1">Belongs to the zinc-associated anti-sigma factor (ZAS) superfamily. Anti-sigma-W factor family.</text>
</comment>
<proteinExistence type="inferred from homology"/>
<keyword evidence="3" id="KW-0472">Membrane</keyword>
<dbReference type="Gene3D" id="1.10.10.1320">
    <property type="entry name" value="Anti-sigma factor, zinc-finger domain"/>
    <property type="match status" value="1"/>
</dbReference>
<feature type="transmembrane region" description="Helical" evidence="3">
    <location>
        <begin position="104"/>
        <end position="124"/>
    </location>
</feature>
<sequence>MKCPDIQELIASYWDDLDERSRREVDRHIGTCDDCRREFEWWRESMEMVRELRLPDIDAAAVPDSPDRKDLTQAVMNRIYQDDNWRLPLVDKVYAYSNPFRRKVTGLIAFFVSLFLFSFLFSMMSDRTDTAVVYGSMLEVASASPAVTAVKDSGSAASGVTLASVVLDPAMVRMGPLDYSTNYLLVLSLLGLISSLFILNWFVRVRR</sequence>
<evidence type="ECO:0000256" key="2">
    <source>
        <dbReference type="ARBA" id="ARBA00024438"/>
    </source>
</evidence>
<evidence type="ECO:0000313" key="5">
    <source>
        <dbReference type="EMBL" id="MFC7750473.1"/>
    </source>
</evidence>
<evidence type="ECO:0000256" key="1">
    <source>
        <dbReference type="ARBA" id="ARBA00024353"/>
    </source>
</evidence>
<gene>
    <name evidence="5" type="ORF">ACFQWB_11120</name>
</gene>
<feature type="domain" description="Putative zinc-finger" evidence="4">
    <location>
        <begin position="3"/>
        <end position="36"/>
    </location>
</feature>
<evidence type="ECO:0000259" key="4">
    <source>
        <dbReference type="Pfam" id="PF13490"/>
    </source>
</evidence>
<dbReference type="InterPro" id="IPR041916">
    <property type="entry name" value="Anti_sigma_zinc_sf"/>
</dbReference>
<keyword evidence="3" id="KW-1133">Transmembrane helix</keyword>
<protein>
    <recommendedName>
        <fullName evidence="2">Anti-sigma-W factor RsiW</fullName>
    </recommendedName>
</protein>
<dbReference type="EMBL" id="JBHTGQ010000023">
    <property type="protein sequence ID" value="MFC7750473.1"/>
    <property type="molecule type" value="Genomic_DNA"/>
</dbReference>
<reference evidence="6" key="1">
    <citation type="journal article" date="2019" name="Int. J. Syst. Evol. Microbiol.">
        <title>The Global Catalogue of Microorganisms (GCM) 10K type strain sequencing project: providing services to taxonomists for standard genome sequencing and annotation.</title>
        <authorList>
            <consortium name="The Broad Institute Genomics Platform"/>
            <consortium name="The Broad Institute Genome Sequencing Center for Infectious Disease"/>
            <person name="Wu L."/>
            <person name="Ma J."/>
        </authorList>
    </citation>
    <scope>NUCLEOTIDE SEQUENCE [LARGE SCALE GENOMIC DNA]</scope>
    <source>
        <strain evidence="6">JCM 18657</strain>
    </source>
</reference>
<dbReference type="RefSeq" id="WP_138787926.1">
    <property type="nucleotide sequence ID" value="NZ_JBHTGQ010000023.1"/>
</dbReference>
<feature type="transmembrane region" description="Helical" evidence="3">
    <location>
        <begin position="183"/>
        <end position="203"/>
    </location>
</feature>
<name>A0ABW2V4N2_9BACL</name>
<keyword evidence="3" id="KW-0812">Transmembrane</keyword>